<keyword evidence="8" id="KW-1185">Reference proteome</keyword>
<feature type="transmembrane region" description="Helical" evidence="3">
    <location>
        <begin position="31"/>
        <end position="48"/>
    </location>
</feature>
<keyword evidence="2" id="KW-0175">Coiled coil</keyword>
<sequence length="952" mass="109297">MDYKFNYVHLICALSAVIIMLMYIYPIIFYIFLFVLYSFILVVCVLFVQQNRNKLSTAKPIQASTILYNATRSRMFDVPKRTKANLPVIFGRTIDNLIQQILSNALDEFVNSWLSKVVHDEKELVEIFREDLWIAGQKLVDRLRKIDAPKILAVDFVTKVTLHLEKTRMIKENSETTFKMSTYLVTDEKEMEFLKKISEIVVILLLPRGYSIAPLKNLLCEIIAFKGFYSTIKIITNPDYINQRVVEGIQTKLASIAMSRRSYEYASSFQDFLKIINNSTSIEELLQMRSSVINDLMQATTTQNLQRAKGIDLESGSTSSLKRSDINAALKLKKYIKQLSYAKSQCEKTLGKLGWVGNCSNDLNLSLQDVLSTILGRKYFTKFLDSLSAGNLVGFYTSVEELKIASRGNIHQVGAEIFYAYIRPNFEIKLDKMDQKKLEGFLRGDDTDHEVFFDIQKNVFKLLQDKYYQSFIMSEEYKKMKNSIATEDVSSISNNSIIKTNFDTNPNEETQEEYDTEMDLTNHSTYAKNKLEQMHERLKTKKSALEALKSAVKPDSQVLAILEKDIENLKNEKRQLESHLLRTETWSANIGKWRATVESVEIPEDKDTPEFLIVVQTDEIVEAKEEDNYENDENISTGWVVLRTLDDFHELHKQMRPLCTELKSLDLPSNNTFILFFGKNDKGSLEKAKSQIQRYLNFVMDNSKLVESEFLFAFLSPSCDKLKTIHPSPKKARFFSLATLFKSSSSSTSSTDQLWGTRDNNDEDEDLLLVSDANENGIEPVKDNNKATHFEDLKDSIAEPIYHLLSEIFDLTGPFKFLRKSLISFVQLTYGGTINRQLRDLISSYFDEASLHQYASTCLKTFWPSDDEVIKNIPERTDDMKEMTAHAARSLIIDNIPDILCSLVGQQNAKNGSLKIFDVLQSEKYNKQLIYDLLEVLLVEIFPEIKSIPSPK</sequence>
<dbReference type="Pfam" id="PF00615">
    <property type="entry name" value="RGS"/>
    <property type="match status" value="1"/>
</dbReference>
<feature type="domain" description="PX" evidence="5">
    <location>
        <begin position="589"/>
        <end position="722"/>
    </location>
</feature>
<dbReference type="Proteomes" id="UP001153620">
    <property type="component" value="Chromosome 2"/>
</dbReference>
<keyword evidence="3" id="KW-0812">Transmembrane</keyword>
<dbReference type="PROSITE" id="PS50195">
    <property type="entry name" value="PX"/>
    <property type="match status" value="1"/>
</dbReference>
<dbReference type="GO" id="GO:0035091">
    <property type="term" value="F:phosphatidylinositol binding"/>
    <property type="evidence" value="ECO:0007669"/>
    <property type="project" value="InterPro"/>
</dbReference>
<proteinExistence type="inferred from homology"/>
<evidence type="ECO:0000259" key="4">
    <source>
        <dbReference type="PROSITE" id="PS50132"/>
    </source>
</evidence>
<feature type="coiled-coil region" evidence="2">
    <location>
        <begin position="528"/>
        <end position="582"/>
    </location>
</feature>
<dbReference type="AlphaFoldDB" id="A0A9N9RSX8"/>
<dbReference type="OrthoDB" id="120967at2759"/>
<dbReference type="PROSITE" id="PS50132">
    <property type="entry name" value="RGS"/>
    <property type="match status" value="1"/>
</dbReference>
<organism evidence="7 8">
    <name type="scientific">Chironomus riparius</name>
    <dbReference type="NCBI Taxonomy" id="315576"/>
    <lineage>
        <taxon>Eukaryota</taxon>
        <taxon>Metazoa</taxon>
        <taxon>Ecdysozoa</taxon>
        <taxon>Arthropoda</taxon>
        <taxon>Hexapoda</taxon>
        <taxon>Insecta</taxon>
        <taxon>Pterygota</taxon>
        <taxon>Neoptera</taxon>
        <taxon>Endopterygota</taxon>
        <taxon>Diptera</taxon>
        <taxon>Nematocera</taxon>
        <taxon>Chironomoidea</taxon>
        <taxon>Chironomidae</taxon>
        <taxon>Chironominae</taxon>
        <taxon>Chironomus</taxon>
    </lineage>
</organism>
<dbReference type="SMART" id="SM00313">
    <property type="entry name" value="PXA"/>
    <property type="match status" value="1"/>
</dbReference>
<dbReference type="SMART" id="SM00315">
    <property type="entry name" value="RGS"/>
    <property type="match status" value="1"/>
</dbReference>
<evidence type="ECO:0000313" key="7">
    <source>
        <dbReference type="EMBL" id="CAG9801898.1"/>
    </source>
</evidence>
<dbReference type="InterPro" id="IPR016137">
    <property type="entry name" value="RGS"/>
</dbReference>
<dbReference type="PANTHER" id="PTHR22775:SF48">
    <property type="entry name" value="SORTING NEXIN-25"/>
    <property type="match status" value="1"/>
</dbReference>
<dbReference type="InterPro" id="IPR044926">
    <property type="entry name" value="RGS_subdomain_2"/>
</dbReference>
<dbReference type="PANTHER" id="PTHR22775">
    <property type="entry name" value="SORTING NEXIN"/>
    <property type="match status" value="1"/>
</dbReference>
<keyword evidence="3" id="KW-1133">Transmembrane helix</keyword>
<keyword evidence="3" id="KW-0472">Membrane</keyword>
<feature type="domain" description="PXA" evidence="6">
    <location>
        <begin position="91"/>
        <end position="253"/>
    </location>
</feature>
<dbReference type="EMBL" id="OU895878">
    <property type="protein sequence ID" value="CAG9801898.1"/>
    <property type="molecule type" value="Genomic_DNA"/>
</dbReference>
<dbReference type="SUPFAM" id="SSF48097">
    <property type="entry name" value="Regulator of G-protein signaling, RGS"/>
    <property type="match status" value="1"/>
</dbReference>
<name>A0A9N9RSX8_9DIPT</name>
<dbReference type="InterPro" id="IPR036871">
    <property type="entry name" value="PX_dom_sf"/>
</dbReference>
<accession>A0A9N9RSX8</accession>
<evidence type="ECO:0000256" key="2">
    <source>
        <dbReference type="SAM" id="Coils"/>
    </source>
</evidence>
<dbReference type="InterPro" id="IPR003114">
    <property type="entry name" value="Phox_assoc"/>
</dbReference>
<feature type="transmembrane region" description="Helical" evidence="3">
    <location>
        <begin position="7"/>
        <end position="25"/>
    </location>
</feature>
<dbReference type="Pfam" id="PF02194">
    <property type="entry name" value="PXA"/>
    <property type="match status" value="1"/>
</dbReference>
<evidence type="ECO:0000256" key="3">
    <source>
        <dbReference type="SAM" id="Phobius"/>
    </source>
</evidence>
<dbReference type="InterPro" id="IPR036305">
    <property type="entry name" value="RGS_sf"/>
</dbReference>
<gene>
    <name evidence="7" type="ORF">CHIRRI_LOCUS4818</name>
</gene>
<dbReference type="InterPro" id="IPR013937">
    <property type="entry name" value="Sorting_nexin_C"/>
</dbReference>
<protein>
    <recommendedName>
        <fullName evidence="9">Sorting nexin-25</fullName>
    </recommendedName>
</protein>
<evidence type="ECO:0000259" key="5">
    <source>
        <dbReference type="PROSITE" id="PS50195"/>
    </source>
</evidence>
<reference evidence="7" key="2">
    <citation type="submission" date="2022-10" db="EMBL/GenBank/DDBJ databases">
        <authorList>
            <consortium name="ENA_rothamsted_submissions"/>
            <consortium name="culmorum"/>
            <person name="King R."/>
        </authorList>
    </citation>
    <scope>NUCLEOTIDE SEQUENCE</scope>
</reference>
<dbReference type="SUPFAM" id="SSF64268">
    <property type="entry name" value="PX domain"/>
    <property type="match status" value="1"/>
</dbReference>
<dbReference type="PROSITE" id="PS51207">
    <property type="entry name" value="PXA"/>
    <property type="match status" value="1"/>
</dbReference>
<feature type="domain" description="RGS" evidence="4">
    <location>
        <begin position="366"/>
        <end position="481"/>
    </location>
</feature>
<evidence type="ECO:0000259" key="6">
    <source>
        <dbReference type="PROSITE" id="PS51207"/>
    </source>
</evidence>
<dbReference type="Pfam" id="PF08628">
    <property type="entry name" value="Nexin_C"/>
    <property type="match status" value="1"/>
</dbReference>
<reference evidence="7" key="1">
    <citation type="submission" date="2022-01" db="EMBL/GenBank/DDBJ databases">
        <authorList>
            <person name="King R."/>
        </authorList>
    </citation>
    <scope>NUCLEOTIDE SEQUENCE</scope>
</reference>
<comment type="similarity">
    <text evidence="1">Belongs to the sorting nexin family.</text>
</comment>
<evidence type="ECO:0008006" key="9">
    <source>
        <dbReference type="Google" id="ProtNLM"/>
    </source>
</evidence>
<evidence type="ECO:0000313" key="8">
    <source>
        <dbReference type="Proteomes" id="UP001153620"/>
    </source>
</evidence>
<evidence type="ECO:0000256" key="1">
    <source>
        <dbReference type="ARBA" id="ARBA00010883"/>
    </source>
</evidence>
<dbReference type="InterPro" id="IPR001683">
    <property type="entry name" value="PX_dom"/>
</dbReference>
<dbReference type="Gene3D" id="3.30.1520.10">
    <property type="entry name" value="Phox-like domain"/>
    <property type="match status" value="1"/>
</dbReference>
<dbReference type="Gene3D" id="1.10.167.10">
    <property type="entry name" value="Regulator of G-protein Signalling 4, domain 2"/>
    <property type="match status" value="1"/>
</dbReference>
<dbReference type="Pfam" id="PF00787">
    <property type="entry name" value="PX"/>
    <property type="match status" value="1"/>
</dbReference>